<sequence length="62" mass="6426">MISRTEGTAKSTQNSTGLVTFGELALVGGDGAPERNRVAHQGNPQSNPTPRATGFARKTQSA</sequence>
<dbReference type="EMBL" id="JAFREP010000029">
    <property type="protein sequence ID" value="MBO1321948.1"/>
    <property type="molecule type" value="Genomic_DNA"/>
</dbReference>
<dbReference type="Proteomes" id="UP000664417">
    <property type="component" value="Unassembled WGS sequence"/>
</dbReference>
<gene>
    <name evidence="2" type="ORF">J3U88_25935</name>
</gene>
<dbReference type="AlphaFoldDB" id="A0A8J7U4Y1"/>
<evidence type="ECO:0000313" key="2">
    <source>
        <dbReference type="EMBL" id="MBO1321948.1"/>
    </source>
</evidence>
<reference evidence="2" key="1">
    <citation type="submission" date="2021-03" db="EMBL/GenBank/DDBJ databases">
        <authorList>
            <person name="Wang G."/>
        </authorList>
    </citation>
    <scope>NUCLEOTIDE SEQUENCE</scope>
    <source>
        <strain evidence="2">KCTC 12899</strain>
    </source>
</reference>
<name>A0A8J7U4Y1_9BACT</name>
<organism evidence="2 3">
    <name type="scientific">Acanthopleuribacter pedis</name>
    <dbReference type="NCBI Taxonomy" id="442870"/>
    <lineage>
        <taxon>Bacteria</taxon>
        <taxon>Pseudomonadati</taxon>
        <taxon>Acidobacteriota</taxon>
        <taxon>Holophagae</taxon>
        <taxon>Acanthopleuribacterales</taxon>
        <taxon>Acanthopleuribacteraceae</taxon>
        <taxon>Acanthopleuribacter</taxon>
    </lineage>
</organism>
<accession>A0A8J7U4Y1</accession>
<evidence type="ECO:0000256" key="1">
    <source>
        <dbReference type="SAM" id="MobiDB-lite"/>
    </source>
</evidence>
<keyword evidence="3" id="KW-1185">Reference proteome</keyword>
<proteinExistence type="predicted"/>
<protein>
    <submittedName>
        <fullName evidence="2">Uncharacterized protein</fullName>
    </submittedName>
</protein>
<feature type="region of interest" description="Disordered" evidence="1">
    <location>
        <begin position="26"/>
        <end position="62"/>
    </location>
</feature>
<comment type="caution">
    <text evidence="2">The sequence shown here is derived from an EMBL/GenBank/DDBJ whole genome shotgun (WGS) entry which is preliminary data.</text>
</comment>
<dbReference type="RefSeq" id="WP_207861920.1">
    <property type="nucleotide sequence ID" value="NZ_JAFREP010000029.1"/>
</dbReference>
<evidence type="ECO:0000313" key="3">
    <source>
        <dbReference type="Proteomes" id="UP000664417"/>
    </source>
</evidence>